<reference evidence="1" key="1">
    <citation type="submission" date="2014-09" db="EMBL/GenBank/DDBJ databases">
        <authorList>
            <person name="Magalhaes I.L.F."/>
            <person name="Oliveira U."/>
            <person name="Santos F.R."/>
            <person name="Vidigal T.H.D.A."/>
            <person name="Brescovit A.D."/>
            <person name="Santos A.J."/>
        </authorList>
    </citation>
    <scope>NUCLEOTIDE SEQUENCE</scope>
    <source>
        <tissue evidence="1">Shoot tissue taken approximately 20 cm above the soil surface</tissue>
    </source>
</reference>
<accession>A0A0A9D6X6</accession>
<organism evidence="1">
    <name type="scientific">Arundo donax</name>
    <name type="common">Giant reed</name>
    <name type="synonym">Donax arundinaceus</name>
    <dbReference type="NCBI Taxonomy" id="35708"/>
    <lineage>
        <taxon>Eukaryota</taxon>
        <taxon>Viridiplantae</taxon>
        <taxon>Streptophyta</taxon>
        <taxon>Embryophyta</taxon>
        <taxon>Tracheophyta</taxon>
        <taxon>Spermatophyta</taxon>
        <taxon>Magnoliopsida</taxon>
        <taxon>Liliopsida</taxon>
        <taxon>Poales</taxon>
        <taxon>Poaceae</taxon>
        <taxon>PACMAD clade</taxon>
        <taxon>Arundinoideae</taxon>
        <taxon>Arundineae</taxon>
        <taxon>Arundo</taxon>
    </lineage>
</organism>
<dbReference type="EMBL" id="GBRH01218413">
    <property type="protein sequence ID" value="JAD79482.1"/>
    <property type="molecule type" value="Transcribed_RNA"/>
</dbReference>
<dbReference type="AlphaFoldDB" id="A0A0A9D6X6"/>
<reference evidence="1" key="2">
    <citation type="journal article" date="2015" name="Data Brief">
        <title>Shoot transcriptome of the giant reed, Arundo donax.</title>
        <authorList>
            <person name="Barrero R.A."/>
            <person name="Guerrero F.D."/>
            <person name="Moolhuijzen P."/>
            <person name="Goolsby J.A."/>
            <person name="Tidwell J."/>
            <person name="Bellgard S.E."/>
            <person name="Bellgard M.I."/>
        </authorList>
    </citation>
    <scope>NUCLEOTIDE SEQUENCE</scope>
    <source>
        <tissue evidence="1">Shoot tissue taken approximately 20 cm above the soil surface</tissue>
    </source>
</reference>
<evidence type="ECO:0000313" key="1">
    <source>
        <dbReference type="EMBL" id="JAD79482.1"/>
    </source>
</evidence>
<proteinExistence type="predicted"/>
<protein>
    <submittedName>
        <fullName evidence="1">Uncharacterized protein</fullName>
    </submittedName>
</protein>
<name>A0A0A9D6X6_ARUDO</name>
<sequence length="74" mass="8048">MRIVNGLDDVFSSLMGPAPSISCRSSFSLSPILILMSYSIRREPDNLIARLGPVISMREPCSTMMGSSLLILTT</sequence>